<comment type="caution">
    <text evidence="1">The sequence shown here is derived from an EMBL/GenBank/DDBJ whole genome shotgun (WGS) entry which is preliminary data.</text>
</comment>
<evidence type="ECO:0000313" key="2">
    <source>
        <dbReference type="Proteomes" id="UP000805193"/>
    </source>
</evidence>
<organism evidence="1 2">
    <name type="scientific">Ixodes persulcatus</name>
    <name type="common">Taiga tick</name>
    <dbReference type="NCBI Taxonomy" id="34615"/>
    <lineage>
        <taxon>Eukaryota</taxon>
        <taxon>Metazoa</taxon>
        <taxon>Ecdysozoa</taxon>
        <taxon>Arthropoda</taxon>
        <taxon>Chelicerata</taxon>
        <taxon>Arachnida</taxon>
        <taxon>Acari</taxon>
        <taxon>Parasitiformes</taxon>
        <taxon>Ixodida</taxon>
        <taxon>Ixodoidea</taxon>
        <taxon>Ixodidae</taxon>
        <taxon>Ixodinae</taxon>
        <taxon>Ixodes</taxon>
    </lineage>
</organism>
<reference evidence="1 2" key="1">
    <citation type="journal article" date="2020" name="Cell">
        <title>Large-Scale Comparative Analyses of Tick Genomes Elucidate Their Genetic Diversity and Vector Capacities.</title>
        <authorList>
            <consortium name="Tick Genome and Microbiome Consortium (TIGMIC)"/>
            <person name="Jia N."/>
            <person name="Wang J."/>
            <person name="Shi W."/>
            <person name="Du L."/>
            <person name="Sun Y."/>
            <person name="Zhan W."/>
            <person name="Jiang J.F."/>
            <person name="Wang Q."/>
            <person name="Zhang B."/>
            <person name="Ji P."/>
            <person name="Bell-Sakyi L."/>
            <person name="Cui X.M."/>
            <person name="Yuan T.T."/>
            <person name="Jiang B.G."/>
            <person name="Yang W.F."/>
            <person name="Lam T.T."/>
            <person name="Chang Q.C."/>
            <person name="Ding S.J."/>
            <person name="Wang X.J."/>
            <person name="Zhu J.G."/>
            <person name="Ruan X.D."/>
            <person name="Zhao L."/>
            <person name="Wei J.T."/>
            <person name="Ye R.Z."/>
            <person name="Que T.C."/>
            <person name="Du C.H."/>
            <person name="Zhou Y.H."/>
            <person name="Cheng J.X."/>
            <person name="Dai P.F."/>
            <person name="Guo W.B."/>
            <person name="Han X.H."/>
            <person name="Huang E.J."/>
            <person name="Li L.F."/>
            <person name="Wei W."/>
            <person name="Gao Y.C."/>
            <person name="Liu J.Z."/>
            <person name="Shao H.Z."/>
            <person name="Wang X."/>
            <person name="Wang C.C."/>
            <person name="Yang T.C."/>
            <person name="Huo Q.B."/>
            <person name="Li W."/>
            <person name="Chen H.Y."/>
            <person name="Chen S.E."/>
            <person name="Zhou L.G."/>
            <person name="Ni X.B."/>
            <person name="Tian J.H."/>
            <person name="Sheng Y."/>
            <person name="Liu T."/>
            <person name="Pan Y.S."/>
            <person name="Xia L.Y."/>
            <person name="Li J."/>
            <person name="Zhao F."/>
            <person name="Cao W.C."/>
        </authorList>
    </citation>
    <scope>NUCLEOTIDE SEQUENCE [LARGE SCALE GENOMIC DNA]</scope>
    <source>
        <strain evidence="1">Iper-2018</strain>
    </source>
</reference>
<protein>
    <submittedName>
        <fullName evidence="1">Uncharacterized protein</fullName>
    </submittedName>
</protein>
<evidence type="ECO:0000313" key="1">
    <source>
        <dbReference type="EMBL" id="KAG0422846.1"/>
    </source>
</evidence>
<gene>
    <name evidence="1" type="ORF">HPB47_001368</name>
</gene>
<dbReference type="EMBL" id="JABSTQ010010175">
    <property type="protein sequence ID" value="KAG0422846.1"/>
    <property type="molecule type" value="Genomic_DNA"/>
</dbReference>
<sequence>MKGPGKVAPRRTERAGLPVGEPCPAATALGRSSDRRTHPAPVSQSGTPSYGARVSDWGPAHSSQRSRGQMTSQKPACHVAGCRDPGGWGATSPGEK</sequence>
<name>A0AC60PQS4_IXOPE</name>
<proteinExistence type="predicted"/>
<keyword evidence="2" id="KW-1185">Reference proteome</keyword>
<dbReference type="Proteomes" id="UP000805193">
    <property type="component" value="Unassembled WGS sequence"/>
</dbReference>
<accession>A0AC60PQS4</accession>